<accession>A0AAJ4XLR2</accession>
<dbReference type="InterPro" id="IPR007529">
    <property type="entry name" value="Znf_HIT"/>
</dbReference>
<feature type="compositionally biased region" description="Low complexity" evidence="8">
    <location>
        <begin position="411"/>
        <end position="427"/>
    </location>
</feature>
<feature type="compositionally biased region" description="Basic and acidic residues" evidence="8">
    <location>
        <begin position="237"/>
        <end position="246"/>
    </location>
</feature>
<dbReference type="GO" id="GO:0070761">
    <property type="term" value="C:pre-snoRNP complex"/>
    <property type="evidence" value="ECO:0007669"/>
    <property type="project" value="TreeGrafter"/>
</dbReference>
<feature type="compositionally biased region" description="Gly residues" evidence="8">
    <location>
        <begin position="249"/>
        <end position="259"/>
    </location>
</feature>
<dbReference type="GO" id="GO:0000463">
    <property type="term" value="P:maturation of LSU-rRNA from tricistronic rRNA transcript (SSU-rRNA, 5.8S rRNA, LSU-rRNA)"/>
    <property type="evidence" value="ECO:0007669"/>
    <property type="project" value="TreeGrafter"/>
</dbReference>
<evidence type="ECO:0000256" key="2">
    <source>
        <dbReference type="ARBA" id="ARBA00022723"/>
    </source>
</evidence>
<keyword evidence="1" id="KW-0597">Phosphoprotein</keyword>
<reference evidence="10" key="1">
    <citation type="submission" date="2023-10" db="EMBL/GenBank/DDBJ databases">
        <authorList>
            <person name="Guldener U."/>
        </authorList>
    </citation>
    <scope>NUCLEOTIDE SEQUENCE</scope>
    <source>
        <strain evidence="10">Mp4</strain>
    </source>
</reference>
<feature type="compositionally biased region" description="Polar residues" evidence="8">
    <location>
        <begin position="168"/>
        <end position="178"/>
    </location>
</feature>
<feature type="domain" description="HIT-type" evidence="9">
    <location>
        <begin position="12"/>
        <end position="50"/>
    </location>
</feature>
<comment type="function">
    <text evidence="5">Required for box C/D snoRNAs accumulation involved in snoRNA processing, snoRNA transport to the nucleolus and ribosome biogenesis.</text>
</comment>
<evidence type="ECO:0000259" key="9">
    <source>
        <dbReference type="PROSITE" id="PS51083"/>
    </source>
</evidence>
<gene>
    <name evidence="10" type="ORF">MEPE_03388</name>
</gene>
<feature type="compositionally biased region" description="Low complexity" evidence="8">
    <location>
        <begin position="148"/>
        <end position="167"/>
    </location>
</feature>
<dbReference type="GO" id="GO:0000492">
    <property type="term" value="P:box C/D snoRNP assembly"/>
    <property type="evidence" value="ECO:0007669"/>
    <property type="project" value="TreeGrafter"/>
</dbReference>
<dbReference type="Pfam" id="PF04438">
    <property type="entry name" value="zf-HIT"/>
    <property type="match status" value="1"/>
</dbReference>
<protein>
    <recommendedName>
        <fullName evidence="9">HIT-type domain-containing protein</fullName>
    </recommendedName>
</protein>
<feature type="region of interest" description="Disordered" evidence="8">
    <location>
        <begin position="148"/>
        <end position="193"/>
    </location>
</feature>
<dbReference type="EMBL" id="OAPG01000007">
    <property type="protein sequence ID" value="SNX84679.1"/>
    <property type="molecule type" value="Genomic_DNA"/>
</dbReference>
<dbReference type="GO" id="GO:0048254">
    <property type="term" value="P:snoRNA localization"/>
    <property type="evidence" value="ECO:0007669"/>
    <property type="project" value="TreeGrafter"/>
</dbReference>
<proteinExistence type="inferred from homology"/>
<sequence length="724" mass="78579">MPSKAAAVTVVCAECGINSSKYTCPQCKLRTCSLSCTKAHKDPTAAKNLCIAAGASTSGSSTSSASNSSRPFNFSTSTAADASGGGASSLSSSPATTTTTTATGNRGSFGFVPLKQYGESHMLQDYLFLSSISRTTAENGRRIMSLNLLPDSTSSNPNNLNPSSLDNYQNKHQSSNADGSGGGGRMSNQQRQREQLIKQLHYRRYKVMILPEGMHRRKVNLSHFNPKQKRMEMTVELRTPRQESQEVRAGGGKGGGGEGSMWLVHKQDPTTMTVGNIILSEMQHRSFVSKKKELAKVREGFSIPLKIEGREGQKLWIISKNVIQDMGLPLPTTEIEMRKDADEDEENVSSTSSTTSGRYIALRGWPIGGEWSVVVPVYSTRLTNESTTKYLDWWVRKRKWQEANPELAAAQQQQQHQQGQQQEQQKQQEGEGEGDQGGDNFQSGYKCGEKKRRWGGTDVEQQEERREEGGEKVNKGERGSVQQKASAASKVNVEITPPPPPPPQVTAATAVAGTEGGIVSSTLLRMLQERLGRRQQQTSQDASSPPSSSSSLSTCLQAGIDSRLLSDGAQTAITTTTINNADVGVNARNASQVVKNSDDDILNNGEAKSMLVNIVSPDITSLAYLLHNVPEGYAVVEFVELRIVCSGVCAEQGKWVNLMPEKQTSYDHDDGWKLNQNAKKNKVIIEEGLSSITGDVMITQGGLGELLANYDSSDDEEAVKNEGT</sequence>
<keyword evidence="11" id="KW-1185">Reference proteome</keyword>
<evidence type="ECO:0000256" key="4">
    <source>
        <dbReference type="ARBA" id="ARBA00022833"/>
    </source>
</evidence>
<dbReference type="CDD" id="cd23023">
    <property type="entry name" value="zf-HIT_BCD1"/>
    <property type="match status" value="1"/>
</dbReference>
<evidence type="ECO:0000256" key="7">
    <source>
        <dbReference type="PROSITE-ProRule" id="PRU00453"/>
    </source>
</evidence>
<feature type="region of interest" description="Disordered" evidence="8">
    <location>
        <begin position="83"/>
        <end position="105"/>
    </location>
</feature>
<feature type="compositionally biased region" description="Low complexity" evidence="8">
    <location>
        <begin position="535"/>
        <end position="554"/>
    </location>
</feature>
<dbReference type="InterPro" id="IPR051639">
    <property type="entry name" value="BCD1"/>
</dbReference>
<evidence type="ECO:0000256" key="3">
    <source>
        <dbReference type="ARBA" id="ARBA00022771"/>
    </source>
</evidence>
<feature type="region of interest" description="Disordered" evidence="8">
    <location>
        <begin position="405"/>
        <end position="507"/>
    </location>
</feature>
<feature type="region of interest" description="Disordered" evidence="8">
    <location>
        <begin position="237"/>
        <end position="259"/>
    </location>
</feature>
<organism evidence="10 11">
    <name type="scientific">Melanopsichium pennsylvanicum</name>
    <dbReference type="NCBI Taxonomy" id="63383"/>
    <lineage>
        <taxon>Eukaryota</taxon>
        <taxon>Fungi</taxon>
        <taxon>Dikarya</taxon>
        <taxon>Basidiomycota</taxon>
        <taxon>Ustilaginomycotina</taxon>
        <taxon>Ustilaginomycetes</taxon>
        <taxon>Ustilaginales</taxon>
        <taxon>Ustilaginaceae</taxon>
        <taxon>Melanopsichium</taxon>
    </lineage>
</organism>
<dbReference type="PANTHER" id="PTHR13483:SF3">
    <property type="entry name" value="BOX C_D SNORNA PROTEIN 1"/>
    <property type="match status" value="1"/>
</dbReference>
<evidence type="ECO:0000313" key="11">
    <source>
        <dbReference type="Proteomes" id="UP001294444"/>
    </source>
</evidence>
<name>A0AAJ4XLR2_9BASI</name>
<dbReference type="Pfam" id="PF25790">
    <property type="entry name" value="BCD1"/>
    <property type="match status" value="1"/>
</dbReference>
<evidence type="ECO:0000256" key="5">
    <source>
        <dbReference type="ARBA" id="ARBA00049598"/>
    </source>
</evidence>
<evidence type="ECO:0000313" key="10">
    <source>
        <dbReference type="EMBL" id="SNX84679.1"/>
    </source>
</evidence>
<evidence type="ECO:0000256" key="8">
    <source>
        <dbReference type="SAM" id="MobiDB-lite"/>
    </source>
</evidence>
<comment type="similarity">
    <text evidence="6">Belongs to the BCD1 family.</text>
</comment>
<keyword evidence="2" id="KW-0479">Metal-binding</keyword>
<comment type="caution">
    <text evidence="10">The sequence shown here is derived from an EMBL/GenBank/DDBJ whole genome shotgun (WGS) entry which is preliminary data.</text>
</comment>
<evidence type="ECO:0000256" key="1">
    <source>
        <dbReference type="ARBA" id="ARBA00022553"/>
    </source>
</evidence>
<feature type="compositionally biased region" description="Basic and acidic residues" evidence="8">
    <location>
        <begin position="462"/>
        <end position="478"/>
    </location>
</feature>
<dbReference type="SUPFAM" id="SSF144232">
    <property type="entry name" value="HIT/MYND zinc finger-like"/>
    <property type="match status" value="1"/>
</dbReference>
<dbReference type="PROSITE" id="PS51083">
    <property type="entry name" value="ZF_HIT"/>
    <property type="match status" value="1"/>
</dbReference>
<dbReference type="GO" id="GO:0008270">
    <property type="term" value="F:zinc ion binding"/>
    <property type="evidence" value="ECO:0007669"/>
    <property type="project" value="UniProtKB-UniRule"/>
</dbReference>
<evidence type="ECO:0000256" key="6">
    <source>
        <dbReference type="ARBA" id="ARBA00049654"/>
    </source>
</evidence>
<dbReference type="PANTHER" id="PTHR13483">
    <property type="entry name" value="BOX C_D SNORNA PROTEIN 1-RELATED"/>
    <property type="match status" value="1"/>
</dbReference>
<dbReference type="Gene3D" id="3.30.60.190">
    <property type="match status" value="1"/>
</dbReference>
<keyword evidence="4" id="KW-0862">Zinc</keyword>
<keyword evidence="3 7" id="KW-0863">Zinc-finger</keyword>
<dbReference type="InterPro" id="IPR057721">
    <property type="entry name" value="BCD1_alpha/beta"/>
</dbReference>
<feature type="region of interest" description="Disordered" evidence="8">
    <location>
        <begin position="531"/>
        <end position="554"/>
    </location>
</feature>
<dbReference type="Proteomes" id="UP001294444">
    <property type="component" value="Unassembled WGS sequence"/>
</dbReference>
<dbReference type="AlphaFoldDB" id="A0AAJ4XLR2"/>
<dbReference type="GO" id="GO:0005634">
    <property type="term" value="C:nucleus"/>
    <property type="evidence" value="ECO:0007669"/>
    <property type="project" value="TreeGrafter"/>
</dbReference>